<accession>A0ABN1L3R5</accession>
<keyword evidence="11" id="KW-0732">Signal</keyword>
<proteinExistence type="inferred from homology"/>
<gene>
    <name evidence="14" type="ORF">GCM10009111_06320</name>
</gene>
<comment type="caution">
    <text evidence="14">The sequence shown here is derived from an EMBL/GenBank/DDBJ whole genome shotgun (WGS) entry which is preliminary data.</text>
</comment>
<dbReference type="Proteomes" id="UP001500021">
    <property type="component" value="Unassembled WGS sequence"/>
</dbReference>
<evidence type="ECO:0000256" key="1">
    <source>
        <dbReference type="ARBA" id="ARBA00004571"/>
    </source>
</evidence>
<feature type="domain" description="TonB-dependent receptor plug" evidence="13">
    <location>
        <begin position="50"/>
        <end position="147"/>
    </location>
</feature>
<dbReference type="CDD" id="cd01347">
    <property type="entry name" value="ligand_gated_channel"/>
    <property type="match status" value="1"/>
</dbReference>
<dbReference type="InterPro" id="IPR000531">
    <property type="entry name" value="Beta-barrel_TonB"/>
</dbReference>
<evidence type="ECO:0000256" key="2">
    <source>
        <dbReference type="ARBA" id="ARBA00009810"/>
    </source>
</evidence>
<feature type="chain" id="PRO_5045197657" evidence="11">
    <location>
        <begin position="28"/>
        <end position="710"/>
    </location>
</feature>
<dbReference type="EMBL" id="BAAAFA010000002">
    <property type="protein sequence ID" value="GAA0812427.1"/>
    <property type="molecule type" value="Genomic_DNA"/>
</dbReference>
<dbReference type="Gene3D" id="2.170.130.10">
    <property type="entry name" value="TonB-dependent receptor, plug domain"/>
    <property type="match status" value="1"/>
</dbReference>
<evidence type="ECO:0000256" key="6">
    <source>
        <dbReference type="ARBA" id="ARBA00023077"/>
    </source>
</evidence>
<dbReference type="Pfam" id="PF07715">
    <property type="entry name" value="Plug"/>
    <property type="match status" value="1"/>
</dbReference>
<comment type="subcellular location">
    <subcellularLocation>
        <location evidence="1 9">Cell outer membrane</location>
        <topology evidence="1 9">Multi-pass membrane protein</topology>
    </subcellularLocation>
</comment>
<keyword evidence="3 9" id="KW-0813">Transport</keyword>
<protein>
    <submittedName>
        <fullName evidence="14">TonB-dependent siderophore receptor</fullName>
    </submittedName>
</protein>
<dbReference type="InterPro" id="IPR036942">
    <property type="entry name" value="Beta-barrel_TonB_sf"/>
</dbReference>
<reference evidence="14 15" key="1">
    <citation type="journal article" date="2019" name="Int. J. Syst. Evol. Microbiol.">
        <title>The Global Catalogue of Microorganisms (GCM) 10K type strain sequencing project: providing services to taxonomists for standard genome sequencing and annotation.</title>
        <authorList>
            <consortium name="The Broad Institute Genomics Platform"/>
            <consortium name="The Broad Institute Genome Sequencing Center for Infectious Disease"/>
            <person name="Wu L."/>
            <person name="Ma J."/>
        </authorList>
    </citation>
    <scope>NUCLEOTIDE SEQUENCE [LARGE SCALE GENOMIC DNA]</scope>
    <source>
        <strain evidence="14 15">JCM 15608</strain>
    </source>
</reference>
<name>A0ABN1L3R5_9GAMM</name>
<dbReference type="Pfam" id="PF00593">
    <property type="entry name" value="TonB_dep_Rec_b-barrel"/>
    <property type="match status" value="1"/>
</dbReference>
<keyword evidence="5 9" id="KW-0812">Transmembrane</keyword>
<feature type="domain" description="TonB-dependent receptor-like beta-barrel" evidence="12">
    <location>
        <begin position="230"/>
        <end position="669"/>
    </location>
</feature>
<evidence type="ECO:0000313" key="14">
    <source>
        <dbReference type="EMBL" id="GAA0812427.1"/>
    </source>
</evidence>
<keyword evidence="15" id="KW-1185">Reference proteome</keyword>
<keyword evidence="4 9" id="KW-1134">Transmembrane beta strand</keyword>
<keyword evidence="8 9" id="KW-0998">Cell outer membrane</keyword>
<evidence type="ECO:0000256" key="10">
    <source>
        <dbReference type="RuleBase" id="RU003357"/>
    </source>
</evidence>
<evidence type="ECO:0000256" key="8">
    <source>
        <dbReference type="ARBA" id="ARBA00023237"/>
    </source>
</evidence>
<keyword evidence="6 10" id="KW-0798">TonB box</keyword>
<keyword evidence="14" id="KW-0675">Receptor</keyword>
<comment type="similarity">
    <text evidence="2 9 10">Belongs to the TonB-dependent receptor family.</text>
</comment>
<evidence type="ECO:0000256" key="9">
    <source>
        <dbReference type="PROSITE-ProRule" id="PRU01360"/>
    </source>
</evidence>
<dbReference type="PANTHER" id="PTHR30069">
    <property type="entry name" value="TONB-DEPENDENT OUTER MEMBRANE RECEPTOR"/>
    <property type="match status" value="1"/>
</dbReference>
<organism evidence="14 15">
    <name type="scientific">Colwellia asteriadis</name>
    <dbReference type="NCBI Taxonomy" id="517723"/>
    <lineage>
        <taxon>Bacteria</taxon>
        <taxon>Pseudomonadati</taxon>
        <taxon>Pseudomonadota</taxon>
        <taxon>Gammaproteobacteria</taxon>
        <taxon>Alteromonadales</taxon>
        <taxon>Colwelliaceae</taxon>
        <taxon>Colwellia</taxon>
    </lineage>
</organism>
<evidence type="ECO:0000256" key="3">
    <source>
        <dbReference type="ARBA" id="ARBA00022448"/>
    </source>
</evidence>
<evidence type="ECO:0000256" key="5">
    <source>
        <dbReference type="ARBA" id="ARBA00022692"/>
    </source>
</evidence>
<evidence type="ECO:0000256" key="11">
    <source>
        <dbReference type="SAM" id="SignalP"/>
    </source>
</evidence>
<dbReference type="PANTHER" id="PTHR30069:SF41">
    <property type="entry name" value="HEME_HEMOPEXIN UTILIZATION PROTEIN C"/>
    <property type="match status" value="1"/>
</dbReference>
<dbReference type="InterPro" id="IPR039426">
    <property type="entry name" value="TonB-dep_rcpt-like"/>
</dbReference>
<sequence length="710" mass="78268">MLTKKNFLKAPIASAVIAAFCCSNVYAEQVASEPKEKKIERITVVGATTNSEITPEELENYQANDLEDIFRHTPSVTVGGSLGIAQKIFVRGMEDSMVNVTVDGAPQTSTLFHHIGRVAIEPELLQSVEVQAGAGEATSGTGAVGGAIRFKTKSADNLLRADEKFGGIAKASYFSNDGHKESISLYGKLTDEVGVLASYVNVSRNNMKDGDGAEIPGTAADQTLGFIKVNAEITENQELTVSYENRQEEGEFGKQTNWAPLATDPLFKSWGERETIVLNHAWYLNDLVNLETTLYSTESSFKRELYTWDATIKTTGFDIRNTSEIGMHSITYGIERKVDEVHSQSYEDFGGIFDEEGTVTGVYVQDHWQLTDDFLLSFGARYDAYELDHNGIEANWIKVDGKWVIETDASGTPVTSNSEFSTDKQDGFSGNIGFEYSFTDALKLSAGYAQALRGRQVADAFTVGELSHNPELSPEDVDNTELGLVYNDGTWLFEASVYLSVINDVVFDKFKGREGVFYENIGDLETKGVELVAGYQGDNFDVIVSYNHNNVELNNAAFVWPDANDASGYSTVVLDGVDMAAYEYGGLGNAVGDALNINFNYHINDQIQLGLNYNHVASLNDIEVFHRSMELGWVTELETVNKPGYNLFDAYVTYEPIDNLRLDLSVQNLFDESYRSHGSVADYGHIPGYEGVVGIKEPGRDIRLTASYQF</sequence>
<keyword evidence="7 9" id="KW-0472">Membrane</keyword>
<dbReference type="PROSITE" id="PS52016">
    <property type="entry name" value="TONB_DEPENDENT_REC_3"/>
    <property type="match status" value="1"/>
</dbReference>
<evidence type="ECO:0000256" key="7">
    <source>
        <dbReference type="ARBA" id="ARBA00023136"/>
    </source>
</evidence>
<evidence type="ECO:0000256" key="4">
    <source>
        <dbReference type="ARBA" id="ARBA00022452"/>
    </source>
</evidence>
<evidence type="ECO:0000313" key="15">
    <source>
        <dbReference type="Proteomes" id="UP001500021"/>
    </source>
</evidence>
<dbReference type="Gene3D" id="2.40.170.20">
    <property type="entry name" value="TonB-dependent receptor, beta-barrel domain"/>
    <property type="match status" value="1"/>
</dbReference>
<dbReference type="InterPro" id="IPR012910">
    <property type="entry name" value="Plug_dom"/>
</dbReference>
<feature type="signal peptide" evidence="11">
    <location>
        <begin position="1"/>
        <end position="27"/>
    </location>
</feature>
<dbReference type="InterPro" id="IPR037066">
    <property type="entry name" value="Plug_dom_sf"/>
</dbReference>
<evidence type="ECO:0000259" key="13">
    <source>
        <dbReference type="Pfam" id="PF07715"/>
    </source>
</evidence>
<dbReference type="SUPFAM" id="SSF56935">
    <property type="entry name" value="Porins"/>
    <property type="match status" value="1"/>
</dbReference>
<evidence type="ECO:0000259" key="12">
    <source>
        <dbReference type="Pfam" id="PF00593"/>
    </source>
</evidence>
<dbReference type="RefSeq" id="WP_343814911.1">
    <property type="nucleotide sequence ID" value="NZ_BAAAFA010000002.1"/>
</dbReference>